<evidence type="ECO:0000313" key="2">
    <source>
        <dbReference type="EMBL" id="RLV49594.1"/>
    </source>
</evidence>
<keyword evidence="3" id="KW-1185">Reference proteome</keyword>
<evidence type="ECO:0000313" key="3">
    <source>
        <dbReference type="Proteomes" id="UP000281708"/>
    </source>
</evidence>
<name>A0A3L8P3D0_9ACTN</name>
<reference evidence="2 3" key="1">
    <citation type="submission" date="2018-10" db="EMBL/GenBank/DDBJ databases">
        <title>Marmoricola sp. 4Q3S-7 whole genome shotgun sequence.</title>
        <authorList>
            <person name="Li F."/>
        </authorList>
    </citation>
    <scope>NUCLEOTIDE SEQUENCE [LARGE SCALE GENOMIC DNA]</scope>
    <source>
        <strain evidence="2 3">4Q3S-7</strain>
    </source>
</reference>
<organism evidence="2 3">
    <name type="scientific">Nocardioides mangrovicus</name>
    <dbReference type="NCBI Taxonomy" id="2478913"/>
    <lineage>
        <taxon>Bacteria</taxon>
        <taxon>Bacillati</taxon>
        <taxon>Actinomycetota</taxon>
        <taxon>Actinomycetes</taxon>
        <taxon>Propionibacteriales</taxon>
        <taxon>Nocardioidaceae</taxon>
        <taxon>Nocardioides</taxon>
    </lineage>
</organism>
<dbReference type="AlphaFoldDB" id="A0A3L8P3D0"/>
<feature type="region of interest" description="Disordered" evidence="1">
    <location>
        <begin position="1"/>
        <end position="28"/>
    </location>
</feature>
<dbReference type="Proteomes" id="UP000281708">
    <property type="component" value="Unassembled WGS sequence"/>
</dbReference>
<gene>
    <name evidence="2" type="ORF">D9V37_06625</name>
</gene>
<feature type="compositionally biased region" description="Basic and acidic residues" evidence="1">
    <location>
        <begin position="1"/>
        <end position="12"/>
    </location>
</feature>
<sequence>MDRRSEAQRHLEAMSAPEPAPVAPRVRRRHGGGLLRRLALGARRFYRVWLQSDRSTESVQARWGRLSELRADDDYRRLETFTRQDP</sequence>
<dbReference type="RefSeq" id="WP_121805359.1">
    <property type="nucleotide sequence ID" value="NZ_RDBE01000006.1"/>
</dbReference>
<protein>
    <submittedName>
        <fullName evidence="2">Uncharacterized protein</fullName>
    </submittedName>
</protein>
<evidence type="ECO:0000256" key="1">
    <source>
        <dbReference type="SAM" id="MobiDB-lite"/>
    </source>
</evidence>
<proteinExistence type="predicted"/>
<comment type="caution">
    <text evidence="2">The sequence shown here is derived from an EMBL/GenBank/DDBJ whole genome shotgun (WGS) entry which is preliminary data.</text>
</comment>
<dbReference type="EMBL" id="RDBE01000006">
    <property type="protein sequence ID" value="RLV49594.1"/>
    <property type="molecule type" value="Genomic_DNA"/>
</dbReference>
<accession>A0A3L8P3D0</accession>